<gene>
    <name evidence="3" type="ORF">HNP71_001799</name>
</gene>
<organism evidence="3 4">
    <name type="scientific">Acidocella aromatica</name>
    <dbReference type="NCBI Taxonomy" id="1303579"/>
    <lineage>
        <taxon>Bacteria</taxon>
        <taxon>Pseudomonadati</taxon>
        <taxon>Pseudomonadota</taxon>
        <taxon>Alphaproteobacteria</taxon>
        <taxon>Acetobacterales</taxon>
        <taxon>Acidocellaceae</taxon>
        <taxon>Acidocella</taxon>
    </lineage>
</organism>
<dbReference type="EMBL" id="JACHFJ010000007">
    <property type="protein sequence ID" value="MBB5373539.1"/>
    <property type="molecule type" value="Genomic_DNA"/>
</dbReference>
<accession>A0A840VMY3</accession>
<evidence type="ECO:0000259" key="2">
    <source>
        <dbReference type="Pfam" id="PF07811"/>
    </source>
</evidence>
<reference evidence="3 4" key="1">
    <citation type="submission" date="2020-08" db="EMBL/GenBank/DDBJ databases">
        <title>Genomic Encyclopedia of Type Strains, Phase IV (KMG-IV): sequencing the most valuable type-strain genomes for metagenomic binning, comparative biology and taxonomic classification.</title>
        <authorList>
            <person name="Goeker M."/>
        </authorList>
    </citation>
    <scope>NUCLEOTIDE SEQUENCE [LARGE SCALE GENOMIC DNA]</scope>
    <source>
        <strain evidence="3 4">DSM 27026</strain>
    </source>
</reference>
<comment type="caution">
    <text evidence="3">The sequence shown here is derived from an EMBL/GenBank/DDBJ whole genome shotgun (WGS) entry which is preliminary data.</text>
</comment>
<protein>
    <submittedName>
        <fullName evidence="3">Flp pilus assembly protein TadG</fullName>
    </submittedName>
</protein>
<name>A0A840VMY3_9PROT</name>
<proteinExistence type="predicted"/>
<dbReference type="AlphaFoldDB" id="A0A840VMY3"/>
<keyword evidence="1" id="KW-1133">Transmembrane helix</keyword>
<keyword evidence="1" id="KW-0812">Transmembrane</keyword>
<dbReference type="Proteomes" id="UP000553706">
    <property type="component" value="Unassembled WGS sequence"/>
</dbReference>
<dbReference type="InterPro" id="IPR012495">
    <property type="entry name" value="TadE-like_dom"/>
</dbReference>
<dbReference type="Pfam" id="PF07811">
    <property type="entry name" value="TadE"/>
    <property type="match status" value="1"/>
</dbReference>
<keyword evidence="1" id="KW-0472">Membrane</keyword>
<keyword evidence="4" id="KW-1185">Reference proteome</keyword>
<evidence type="ECO:0000313" key="3">
    <source>
        <dbReference type="EMBL" id="MBB5373539.1"/>
    </source>
</evidence>
<evidence type="ECO:0000313" key="4">
    <source>
        <dbReference type="Proteomes" id="UP000553706"/>
    </source>
</evidence>
<feature type="transmembrane region" description="Helical" evidence="1">
    <location>
        <begin position="12"/>
        <end position="30"/>
    </location>
</feature>
<sequence length="165" mass="17530">MRALPHLGRRGSVTVEFALIATFFLLPLFGGSLDMVEYISARAQLNTALQALYYYALTNPSAGTNSANTTAIMSLMSSSLHPLTLVSSSVSYNCIANSATTVTYVSQSSTAITSCPASGSYTASQQTLQITVTYTVRTSVPLTMPMPFVPSNPLVLTQTGMIQVQ</sequence>
<dbReference type="RefSeq" id="WP_183266543.1">
    <property type="nucleotide sequence ID" value="NZ_JACHFJ010000007.1"/>
</dbReference>
<feature type="domain" description="TadE-like" evidence="2">
    <location>
        <begin position="11"/>
        <end position="50"/>
    </location>
</feature>
<evidence type="ECO:0000256" key="1">
    <source>
        <dbReference type="SAM" id="Phobius"/>
    </source>
</evidence>